<proteinExistence type="predicted"/>
<evidence type="ECO:0000256" key="1">
    <source>
        <dbReference type="SAM" id="SignalP"/>
    </source>
</evidence>
<keyword evidence="3" id="KW-1185">Reference proteome</keyword>
<organism evidence="2 3">
    <name type="scientific">Rufibacter latericius</name>
    <dbReference type="NCBI Taxonomy" id="2487040"/>
    <lineage>
        <taxon>Bacteria</taxon>
        <taxon>Pseudomonadati</taxon>
        <taxon>Bacteroidota</taxon>
        <taxon>Cytophagia</taxon>
        <taxon>Cytophagales</taxon>
        <taxon>Hymenobacteraceae</taxon>
        <taxon>Rufibacter</taxon>
    </lineage>
</organism>
<feature type="chain" id="PRO_5017921212" evidence="1">
    <location>
        <begin position="22"/>
        <end position="218"/>
    </location>
</feature>
<dbReference type="RefSeq" id="WP_123126630.1">
    <property type="nucleotide sequence ID" value="NZ_RJJD01000004.1"/>
</dbReference>
<dbReference type="Gene3D" id="2.40.160.20">
    <property type="match status" value="1"/>
</dbReference>
<protein>
    <submittedName>
        <fullName evidence="2">Uncharacterized protein</fullName>
    </submittedName>
</protein>
<evidence type="ECO:0000313" key="3">
    <source>
        <dbReference type="Proteomes" id="UP000272117"/>
    </source>
</evidence>
<accession>A0A3M9MU96</accession>
<keyword evidence="1" id="KW-0732">Signal</keyword>
<sequence>MFKKFITAAALCLTLGFAASAQDAGGIKPSAGNVTGEVQLSLTDGNTVGLGLNQLRGRYFLAPNTAVRASFILDVQNQTSDDDFSRTSTLFVLAPGIEKHFAGTDRLSPYVGAEISFSKFFASEEADNYEIEGGWSNGNNITNRNYFGLGLGAVAGADYYFAQHVYLGVEFGFGLQYQAEGDVEINPENGPNTTIEGEGGSLRLRPTVNTGLRLGFVF</sequence>
<dbReference type="Proteomes" id="UP000272117">
    <property type="component" value="Unassembled WGS sequence"/>
</dbReference>
<gene>
    <name evidence="2" type="ORF">EFB08_09105</name>
</gene>
<dbReference type="OrthoDB" id="965683at2"/>
<dbReference type="EMBL" id="RJJD01000004">
    <property type="protein sequence ID" value="RNI28775.1"/>
    <property type="molecule type" value="Genomic_DNA"/>
</dbReference>
<feature type="signal peptide" evidence="1">
    <location>
        <begin position="1"/>
        <end position="21"/>
    </location>
</feature>
<name>A0A3M9MU96_9BACT</name>
<dbReference type="SUPFAM" id="SSF56925">
    <property type="entry name" value="OMPA-like"/>
    <property type="match status" value="1"/>
</dbReference>
<reference evidence="2 3" key="1">
    <citation type="submission" date="2018-11" db="EMBL/GenBank/DDBJ databases">
        <title>Rufibacter latericius sp. nov., isolated from water in Baiyang Lake.</title>
        <authorList>
            <person name="Yang Y."/>
        </authorList>
    </citation>
    <scope>NUCLEOTIDE SEQUENCE [LARGE SCALE GENOMIC DNA]</scope>
    <source>
        <strain evidence="2 3">R-22-1c-1</strain>
    </source>
</reference>
<comment type="caution">
    <text evidence="2">The sequence shown here is derived from an EMBL/GenBank/DDBJ whole genome shotgun (WGS) entry which is preliminary data.</text>
</comment>
<dbReference type="AlphaFoldDB" id="A0A3M9MU96"/>
<evidence type="ECO:0000313" key="2">
    <source>
        <dbReference type="EMBL" id="RNI28775.1"/>
    </source>
</evidence>
<dbReference type="InterPro" id="IPR011250">
    <property type="entry name" value="OMP/PagP_B-barrel"/>
</dbReference>